<evidence type="ECO:0000313" key="2">
    <source>
        <dbReference type="EMBL" id="MFC6824092.1"/>
    </source>
</evidence>
<comment type="caution">
    <text evidence="2">The sequence shown here is derived from an EMBL/GenBank/DDBJ whole genome shotgun (WGS) entry which is preliminary data.</text>
</comment>
<gene>
    <name evidence="2" type="ORF">ACFQEV_03655</name>
</gene>
<keyword evidence="3" id="KW-1185">Reference proteome</keyword>
<organism evidence="2 3">
    <name type="scientific">Halopelagius fulvigenes</name>
    <dbReference type="NCBI Taxonomy" id="1198324"/>
    <lineage>
        <taxon>Archaea</taxon>
        <taxon>Methanobacteriati</taxon>
        <taxon>Methanobacteriota</taxon>
        <taxon>Stenosarchaea group</taxon>
        <taxon>Halobacteria</taxon>
        <taxon>Halobacteriales</taxon>
        <taxon>Haloferacaceae</taxon>
    </lineage>
</organism>
<dbReference type="Proteomes" id="UP001596408">
    <property type="component" value="Unassembled WGS sequence"/>
</dbReference>
<dbReference type="EMBL" id="JBHSXH010000009">
    <property type="protein sequence ID" value="MFC6824092.1"/>
    <property type="molecule type" value="Genomic_DNA"/>
</dbReference>
<keyword evidence="1" id="KW-1133">Transmembrane helix</keyword>
<keyword evidence="1" id="KW-0472">Membrane</keyword>
<dbReference type="AlphaFoldDB" id="A0ABD5TTZ8"/>
<reference evidence="2 3" key="1">
    <citation type="journal article" date="2019" name="Int. J. Syst. Evol. Microbiol.">
        <title>The Global Catalogue of Microorganisms (GCM) 10K type strain sequencing project: providing services to taxonomists for standard genome sequencing and annotation.</title>
        <authorList>
            <consortium name="The Broad Institute Genomics Platform"/>
            <consortium name="The Broad Institute Genome Sequencing Center for Infectious Disease"/>
            <person name="Wu L."/>
            <person name="Ma J."/>
        </authorList>
    </citation>
    <scope>NUCLEOTIDE SEQUENCE [LARGE SCALE GENOMIC DNA]</scope>
    <source>
        <strain evidence="2 3">YIM 94188</strain>
    </source>
</reference>
<feature type="transmembrane region" description="Helical" evidence="1">
    <location>
        <begin position="37"/>
        <end position="54"/>
    </location>
</feature>
<name>A0ABD5TTZ8_9EURY</name>
<keyword evidence="1" id="KW-0812">Transmembrane</keyword>
<dbReference type="RefSeq" id="WP_379692689.1">
    <property type="nucleotide sequence ID" value="NZ_JBHSXH010000009.1"/>
</dbReference>
<evidence type="ECO:0000313" key="3">
    <source>
        <dbReference type="Proteomes" id="UP001596408"/>
    </source>
</evidence>
<feature type="transmembrane region" description="Helical" evidence="1">
    <location>
        <begin position="66"/>
        <end position="86"/>
    </location>
</feature>
<accession>A0ABD5TTZ8</accession>
<sequence length="101" mass="10519">MVSSKRILAVAVVSVAWSVVGREWFETAFALDGPAAPVTALAVLLVCAAGYGLLRAWGVRTTVTLCLVAALSFVVGFVAFFAWSAATSFPDAVPAFVLLGR</sequence>
<proteinExistence type="predicted"/>
<evidence type="ECO:0000256" key="1">
    <source>
        <dbReference type="SAM" id="Phobius"/>
    </source>
</evidence>
<protein>
    <submittedName>
        <fullName evidence="2">Uncharacterized protein</fullName>
    </submittedName>
</protein>